<dbReference type="PROSITE" id="PS51063">
    <property type="entry name" value="HTH_CRP_2"/>
    <property type="match status" value="1"/>
</dbReference>
<keyword evidence="1" id="KW-0805">Transcription regulation</keyword>
<dbReference type="Pfam" id="PF13545">
    <property type="entry name" value="HTH_Crp_2"/>
    <property type="match status" value="1"/>
</dbReference>
<evidence type="ECO:0000256" key="1">
    <source>
        <dbReference type="ARBA" id="ARBA00023015"/>
    </source>
</evidence>
<dbReference type="SUPFAM" id="SSF46785">
    <property type="entry name" value="Winged helix' DNA-binding domain"/>
    <property type="match status" value="1"/>
</dbReference>
<proteinExistence type="predicted"/>
<dbReference type="CDD" id="cd00038">
    <property type="entry name" value="CAP_ED"/>
    <property type="match status" value="1"/>
</dbReference>
<keyword evidence="6" id="KW-1185">Reference proteome</keyword>
<evidence type="ECO:0000256" key="2">
    <source>
        <dbReference type="ARBA" id="ARBA00023125"/>
    </source>
</evidence>
<dbReference type="Pfam" id="PF00027">
    <property type="entry name" value="cNMP_binding"/>
    <property type="match status" value="1"/>
</dbReference>
<dbReference type="InterPro" id="IPR000595">
    <property type="entry name" value="cNMP-bd_dom"/>
</dbReference>
<reference evidence="6" key="1">
    <citation type="journal article" date="2019" name="Int. J. Syst. Evol. Microbiol.">
        <title>The Global Catalogue of Microorganisms (GCM) 10K type strain sequencing project: providing services to taxonomists for standard genome sequencing and annotation.</title>
        <authorList>
            <consortium name="The Broad Institute Genomics Platform"/>
            <consortium name="The Broad Institute Genome Sequencing Center for Infectious Disease"/>
            <person name="Wu L."/>
            <person name="Ma J."/>
        </authorList>
    </citation>
    <scope>NUCLEOTIDE SEQUENCE [LARGE SCALE GENOMIC DNA]</scope>
    <source>
        <strain evidence="6">JCM 17543</strain>
    </source>
</reference>
<dbReference type="Gene3D" id="1.10.10.10">
    <property type="entry name" value="Winged helix-like DNA-binding domain superfamily/Winged helix DNA-binding domain"/>
    <property type="match status" value="1"/>
</dbReference>
<dbReference type="InterPro" id="IPR014710">
    <property type="entry name" value="RmlC-like_jellyroll"/>
</dbReference>
<dbReference type="RefSeq" id="WP_344698331.1">
    <property type="nucleotide sequence ID" value="NZ_BAABBM010000001.1"/>
</dbReference>
<dbReference type="EMBL" id="BAABBM010000001">
    <property type="protein sequence ID" value="GAA3890733.1"/>
    <property type="molecule type" value="Genomic_DNA"/>
</dbReference>
<accession>A0ABP7KZC2</accession>
<dbReference type="Gene3D" id="2.60.120.10">
    <property type="entry name" value="Jelly Rolls"/>
    <property type="match status" value="1"/>
</dbReference>
<dbReference type="Proteomes" id="UP001500827">
    <property type="component" value="Unassembled WGS sequence"/>
</dbReference>
<name>A0ABP7KZC2_9SPHN</name>
<sequence length="239" mass="27566">MISVHLKKLRKRAEIDPEEERAIRDAVAETRRLPSDTVAIRAGEELHVSMLLLDGWMARSKDLQTGERQITELHVAGDFADLHSFTLKELDHDVMTLSECTVAIVPHERLRVLTERYPNVARTYWFSTNIDAAIHREMALSLGQRSALSRMAHLFCELYLRLDVVGRASKDGYDFPLTQRELSECLGLTVVHANRTLQELRRRKLVEFEKGRLTILDRRGLEGVAEFDPTYLYLRKRAI</sequence>
<keyword evidence="2" id="KW-0238">DNA-binding</keyword>
<dbReference type="InterPro" id="IPR018490">
    <property type="entry name" value="cNMP-bd_dom_sf"/>
</dbReference>
<evidence type="ECO:0000256" key="3">
    <source>
        <dbReference type="ARBA" id="ARBA00023163"/>
    </source>
</evidence>
<feature type="domain" description="HTH crp-type" evidence="4">
    <location>
        <begin position="145"/>
        <end position="219"/>
    </location>
</feature>
<dbReference type="InterPro" id="IPR036388">
    <property type="entry name" value="WH-like_DNA-bd_sf"/>
</dbReference>
<evidence type="ECO:0000259" key="4">
    <source>
        <dbReference type="PROSITE" id="PS51063"/>
    </source>
</evidence>
<gene>
    <name evidence="5" type="ORF">GCM10022276_07290</name>
</gene>
<protein>
    <submittedName>
        <fullName evidence="5">Crp/Fnr family transcriptional regulator</fullName>
    </submittedName>
</protein>
<evidence type="ECO:0000313" key="5">
    <source>
        <dbReference type="EMBL" id="GAA3890733.1"/>
    </source>
</evidence>
<dbReference type="InterPro" id="IPR012318">
    <property type="entry name" value="HTH_CRP"/>
</dbReference>
<dbReference type="SUPFAM" id="SSF51206">
    <property type="entry name" value="cAMP-binding domain-like"/>
    <property type="match status" value="1"/>
</dbReference>
<keyword evidence="3" id="KW-0804">Transcription</keyword>
<organism evidence="5 6">
    <name type="scientific">Sphingomonas limnosediminicola</name>
    <dbReference type="NCBI Taxonomy" id="940133"/>
    <lineage>
        <taxon>Bacteria</taxon>
        <taxon>Pseudomonadati</taxon>
        <taxon>Pseudomonadota</taxon>
        <taxon>Alphaproteobacteria</taxon>
        <taxon>Sphingomonadales</taxon>
        <taxon>Sphingomonadaceae</taxon>
        <taxon>Sphingomonas</taxon>
    </lineage>
</organism>
<dbReference type="InterPro" id="IPR036390">
    <property type="entry name" value="WH_DNA-bd_sf"/>
</dbReference>
<evidence type="ECO:0000313" key="6">
    <source>
        <dbReference type="Proteomes" id="UP001500827"/>
    </source>
</evidence>
<dbReference type="SMART" id="SM00419">
    <property type="entry name" value="HTH_CRP"/>
    <property type="match status" value="1"/>
</dbReference>
<comment type="caution">
    <text evidence="5">The sequence shown here is derived from an EMBL/GenBank/DDBJ whole genome shotgun (WGS) entry which is preliminary data.</text>
</comment>